<dbReference type="SMART" id="SM00116">
    <property type="entry name" value="CBS"/>
    <property type="match status" value="2"/>
</dbReference>
<comment type="caution">
    <text evidence="6">The sequence shown here is derived from an EMBL/GenBank/DDBJ whole genome shotgun (WGS) entry which is preliminary data.</text>
</comment>
<dbReference type="InterPro" id="IPR001347">
    <property type="entry name" value="SIS_dom"/>
</dbReference>
<dbReference type="PROSITE" id="PS51371">
    <property type="entry name" value="CBS"/>
    <property type="match status" value="2"/>
</dbReference>
<evidence type="ECO:0000256" key="2">
    <source>
        <dbReference type="ARBA" id="ARBA00022737"/>
    </source>
</evidence>
<dbReference type="AlphaFoldDB" id="A0A0W8G6L8"/>
<dbReference type="GO" id="GO:1901135">
    <property type="term" value="P:carbohydrate derivative metabolic process"/>
    <property type="evidence" value="ECO:0007669"/>
    <property type="project" value="InterPro"/>
</dbReference>
<dbReference type="GO" id="GO:0019146">
    <property type="term" value="F:arabinose-5-phosphate isomerase activity"/>
    <property type="evidence" value="ECO:0007669"/>
    <property type="project" value="UniProtKB-EC"/>
</dbReference>
<evidence type="ECO:0000259" key="4">
    <source>
        <dbReference type="PROSITE" id="PS51371"/>
    </source>
</evidence>
<keyword evidence="2" id="KW-0677">Repeat</keyword>
<feature type="domain" description="SIS" evidence="5">
    <location>
        <begin position="48"/>
        <end position="191"/>
    </location>
</feature>
<dbReference type="InterPro" id="IPR035474">
    <property type="entry name" value="SIS_Kpsf"/>
</dbReference>
<dbReference type="InterPro" id="IPR046342">
    <property type="entry name" value="CBS_dom_sf"/>
</dbReference>
<evidence type="ECO:0000313" key="6">
    <source>
        <dbReference type="EMBL" id="KUG28820.1"/>
    </source>
</evidence>
<gene>
    <name evidence="6" type="ORF">ASZ90_001306</name>
</gene>
<evidence type="ECO:0000256" key="3">
    <source>
        <dbReference type="ARBA" id="ARBA00023122"/>
    </source>
</evidence>
<dbReference type="NCBIfam" id="TIGR00393">
    <property type="entry name" value="kpsF"/>
    <property type="match status" value="1"/>
</dbReference>
<comment type="similarity">
    <text evidence="1">Belongs to the SIS family. GutQ/KpsF subfamily.</text>
</comment>
<dbReference type="PANTHER" id="PTHR42745:SF1">
    <property type="entry name" value="ARABINOSE 5-PHOSPHATE ISOMERASE KDSD"/>
    <property type="match status" value="1"/>
</dbReference>
<feature type="domain" description="CBS" evidence="4">
    <location>
        <begin position="284"/>
        <end position="335"/>
    </location>
</feature>
<evidence type="ECO:0000256" key="1">
    <source>
        <dbReference type="ARBA" id="ARBA00008165"/>
    </source>
</evidence>
<dbReference type="CDD" id="cd05014">
    <property type="entry name" value="SIS_Kpsf"/>
    <property type="match status" value="1"/>
</dbReference>
<keyword evidence="6" id="KW-0413">Isomerase</keyword>
<dbReference type="CDD" id="cd04604">
    <property type="entry name" value="CBS_pair_SIS_assoc"/>
    <property type="match status" value="1"/>
</dbReference>
<dbReference type="InterPro" id="IPR050986">
    <property type="entry name" value="GutQ/KpsF_isomerases"/>
</dbReference>
<dbReference type="InterPro" id="IPR000644">
    <property type="entry name" value="CBS_dom"/>
</dbReference>
<sequence>MSGAARARNTPGAAGTTDILGTVREALAIEIDALRTMHARLDGRVEEAVRFLLEATGRVIFTGMGKAGHVARKLAATFSSTGTPAIFLHPGEAYHGDLGVIGRSDVAVILSNSGETEEILKLLPPLRRFRVRIIALTGNVHSTLGTNSDVVLDTGVAREACPLNCAPTASTITAMALGDALACALVKAKGFRREDFAMFHPGGSLGSRLLLHVRDVITPLSETPIIRGDMSLRDAVVAITNGRIGAVLIVNAQEELCGIFTDGDLRRLMQSETFDLGTHVAEVMTQQPLTIEKDKLAVEALVLMNERKISVLPVLKAGDIAGAVQIHSLLKHGLA</sequence>
<keyword evidence="3" id="KW-0129">CBS domain</keyword>
<proteinExistence type="inferred from homology"/>
<organism evidence="6">
    <name type="scientific">hydrocarbon metagenome</name>
    <dbReference type="NCBI Taxonomy" id="938273"/>
    <lineage>
        <taxon>unclassified sequences</taxon>
        <taxon>metagenomes</taxon>
        <taxon>ecological metagenomes</taxon>
    </lineage>
</organism>
<accession>A0A0W8G6L8</accession>
<dbReference type="PANTHER" id="PTHR42745">
    <property type="match status" value="1"/>
</dbReference>
<name>A0A0W8G6L8_9ZZZZ</name>
<dbReference type="Gene3D" id="3.40.50.10490">
    <property type="entry name" value="Glucose-6-phosphate isomerase like protein, domain 1"/>
    <property type="match status" value="1"/>
</dbReference>
<dbReference type="GO" id="GO:0005975">
    <property type="term" value="P:carbohydrate metabolic process"/>
    <property type="evidence" value="ECO:0007669"/>
    <property type="project" value="InterPro"/>
</dbReference>
<dbReference type="FunFam" id="3.40.50.10490:FF:000011">
    <property type="entry name" value="Arabinose 5-phosphate isomerase"/>
    <property type="match status" value="1"/>
</dbReference>
<dbReference type="EC" id="5.3.1.13" evidence="6"/>
<dbReference type="InterPro" id="IPR046348">
    <property type="entry name" value="SIS_dom_sf"/>
</dbReference>
<dbReference type="Pfam" id="PF01380">
    <property type="entry name" value="SIS"/>
    <property type="match status" value="1"/>
</dbReference>
<dbReference type="GO" id="GO:0097367">
    <property type="term" value="F:carbohydrate derivative binding"/>
    <property type="evidence" value="ECO:0007669"/>
    <property type="project" value="InterPro"/>
</dbReference>
<dbReference type="PROSITE" id="PS51464">
    <property type="entry name" value="SIS"/>
    <property type="match status" value="1"/>
</dbReference>
<reference evidence="6" key="1">
    <citation type="journal article" date="2015" name="Proc. Natl. Acad. Sci. U.S.A.">
        <title>Networks of energetic and metabolic interactions define dynamics in microbial communities.</title>
        <authorList>
            <person name="Embree M."/>
            <person name="Liu J.K."/>
            <person name="Al-Bassam M.M."/>
            <person name="Zengler K."/>
        </authorList>
    </citation>
    <scope>NUCLEOTIDE SEQUENCE</scope>
</reference>
<protein>
    <submittedName>
        <fullName evidence="6">Arabinose 5-phosphate isomerase</fullName>
        <ecNumber evidence="6">5.3.1.13</ecNumber>
    </submittedName>
</protein>
<dbReference type="PIRSF" id="PIRSF004692">
    <property type="entry name" value="KdsD_KpsF"/>
    <property type="match status" value="1"/>
</dbReference>
<dbReference type="EMBL" id="LNQE01000173">
    <property type="protein sequence ID" value="KUG28820.1"/>
    <property type="molecule type" value="Genomic_DNA"/>
</dbReference>
<dbReference type="Gene3D" id="3.10.580.10">
    <property type="entry name" value="CBS-domain"/>
    <property type="match status" value="1"/>
</dbReference>
<feature type="domain" description="CBS" evidence="4">
    <location>
        <begin position="217"/>
        <end position="276"/>
    </location>
</feature>
<dbReference type="InterPro" id="IPR004800">
    <property type="entry name" value="KdsD/KpsF-type"/>
</dbReference>
<evidence type="ECO:0000259" key="5">
    <source>
        <dbReference type="PROSITE" id="PS51464"/>
    </source>
</evidence>
<dbReference type="SUPFAM" id="SSF53697">
    <property type="entry name" value="SIS domain"/>
    <property type="match status" value="1"/>
</dbReference>
<dbReference type="Pfam" id="PF00571">
    <property type="entry name" value="CBS"/>
    <property type="match status" value="2"/>
</dbReference>